<organism evidence="1">
    <name type="scientific">Opuntia streptacantha</name>
    <name type="common">Prickly pear cactus</name>
    <name type="synonym">Opuntia cardona</name>
    <dbReference type="NCBI Taxonomy" id="393608"/>
    <lineage>
        <taxon>Eukaryota</taxon>
        <taxon>Viridiplantae</taxon>
        <taxon>Streptophyta</taxon>
        <taxon>Embryophyta</taxon>
        <taxon>Tracheophyta</taxon>
        <taxon>Spermatophyta</taxon>
        <taxon>Magnoliopsida</taxon>
        <taxon>eudicotyledons</taxon>
        <taxon>Gunneridae</taxon>
        <taxon>Pentapetalae</taxon>
        <taxon>Caryophyllales</taxon>
        <taxon>Cactineae</taxon>
        <taxon>Cactaceae</taxon>
        <taxon>Opuntioideae</taxon>
        <taxon>Opuntia</taxon>
    </lineage>
</organism>
<name>A0A7C9EFS2_OPUST</name>
<accession>A0A7C9EFS2</accession>
<protein>
    <submittedName>
        <fullName evidence="1">Uncharacterized protein</fullName>
    </submittedName>
</protein>
<proteinExistence type="predicted"/>
<reference evidence="1" key="2">
    <citation type="submission" date="2020-07" db="EMBL/GenBank/DDBJ databases">
        <authorList>
            <person name="Vera ALvarez R."/>
            <person name="Arias-Moreno D.M."/>
            <person name="Jimenez-Jacinto V."/>
            <person name="Jimenez-Bremont J.F."/>
            <person name="Swaminathan K."/>
            <person name="Moose S.P."/>
            <person name="Guerrero-Gonzalez M.L."/>
            <person name="Marino-Ramirez L."/>
            <person name="Landsman D."/>
            <person name="Rodriguez-Kessler M."/>
            <person name="Delgado-Sanchez P."/>
        </authorList>
    </citation>
    <scope>NUCLEOTIDE SEQUENCE</scope>
    <source>
        <tissue evidence="1">Cladode</tissue>
    </source>
</reference>
<dbReference type="AlphaFoldDB" id="A0A7C9EFS2"/>
<reference evidence="1" key="1">
    <citation type="journal article" date="2013" name="J. Plant Res.">
        <title>Effect of fungi and light on seed germination of three Opuntia species from semiarid lands of central Mexico.</title>
        <authorList>
            <person name="Delgado-Sanchez P."/>
            <person name="Jimenez-Bremont J.F."/>
            <person name="Guerrero-Gonzalez Mde L."/>
            <person name="Flores J."/>
        </authorList>
    </citation>
    <scope>NUCLEOTIDE SEQUENCE</scope>
    <source>
        <tissue evidence="1">Cladode</tissue>
    </source>
</reference>
<evidence type="ECO:0000313" key="1">
    <source>
        <dbReference type="EMBL" id="MBA4664646.1"/>
    </source>
</evidence>
<dbReference type="EMBL" id="GISG01224440">
    <property type="protein sequence ID" value="MBA4664646.1"/>
    <property type="molecule type" value="Transcribed_RNA"/>
</dbReference>
<sequence>MPNLYCNFYHLCCSSLGQKRINGDHHPHQKVLCMHSGHDRFSGSLHHNDQVPAQYNMPLSYAFPNTEVVYHNGKDSWKGCHGACTQPSTISHPPQHNIQ</sequence>